<evidence type="ECO:0000256" key="1">
    <source>
        <dbReference type="SAM" id="MobiDB-lite"/>
    </source>
</evidence>
<dbReference type="KEGG" id="fmu:J7337_005615"/>
<dbReference type="Proteomes" id="UP000827133">
    <property type="component" value="Unassembled WGS sequence"/>
</dbReference>
<keyword evidence="3" id="KW-1185">Reference proteome</keyword>
<sequence length="121" mass="13693">MLTIPERHYSYECKATAQERPYVSRPSRSQQFRNPKLVPKLTNETLNPLEQKKGVADEELAKLEAERAREREREQRDDELIEPNAKRRGRHEVEAPIQRAHSVAGELIAAVAVAVAAAVLA</sequence>
<evidence type="ECO:0000313" key="2">
    <source>
        <dbReference type="EMBL" id="KAG9502781.1"/>
    </source>
</evidence>
<comment type="caution">
    <text evidence="2">The sequence shown here is derived from an EMBL/GenBank/DDBJ whole genome shotgun (WGS) entry which is preliminary data.</text>
</comment>
<evidence type="ECO:0000313" key="3">
    <source>
        <dbReference type="Proteomes" id="UP000827133"/>
    </source>
</evidence>
<reference evidence="2" key="1">
    <citation type="journal article" date="2021" name="Mol. Plant Microbe Interact.">
        <title>Telomere to telomere genome assembly of Fusarium musae F31, causal agent of crown rot disease of banana.</title>
        <authorList>
            <person name="Degradi L."/>
            <person name="Tava V."/>
            <person name="Kunova A."/>
            <person name="Cortesi P."/>
            <person name="Saracchi M."/>
            <person name="Pasquali M."/>
        </authorList>
    </citation>
    <scope>NUCLEOTIDE SEQUENCE</scope>
    <source>
        <strain evidence="2">F31</strain>
    </source>
</reference>
<proteinExistence type="predicted"/>
<name>A0A9P8DJ17_9HYPO</name>
<feature type="region of interest" description="Disordered" evidence="1">
    <location>
        <begin position="66"/>
        <end position="94"/>
    </location>
</feature>
<feature type="compositionally biased region" description="Basic and acidic residues" evidence="1">
    <location>
        <begin position="66"/>
        <end position="78"/>
    </location>
</feature>
<dbReference type="GeneID" id="68313471"/>
<dbReference type="AlphaFoldDB" id="A0A9P8DJ17"/>
<protein>
    <submittedName>
        <fullName evidence="2">Uncharacterized protein</fullName>
    </submittedName>
</protein>
<gene>
    <name evidence="2" type="ORF">J7337_005615</name>
</gene>
<accession>A0A9P8DJ17</accession>
<dbReference type="EMBL" id="JAHBCI010000004">
    <property type="protein sequence ID" value="KAG9502781.1"/>
    <property type="molecule type" value="Genomic_DNA"/>
</dbReference>
<dbReference type="RefSeq" id="XP_044681781.1">
    <property type="nucleotide sequence ID" value="XM_044823290.1"/>
</dbReference>
<organism evidence="2 3">
    <name type="scientific">Fusarium musae</name>
    <dbReference type="NCBI Taxonomy" id="1042133"/>
    <lineage>
        <taxon>Eukaryota</taxon>
        <taxon>Fungi</taxon>
        <taxon>Dikarya</taxon>
        <taxon>Ascomycota</taxon>
        <taxon>Pezizomycotina</taxon>
        <taxon>Sordariomycetes</taxon>
        <taxon>Hypocreomycetidae</taxon>
        <taxon>Hypocreales</taxon>
        <taxon>Nectriaceae</taxon>
        <taxon>Fusarium</taxon>
    </lineage>
</organism>
<dbReference type="Pfam" id="PF13917">
    <property type="entry name" value="zf-CCHC_3"/>
    <property type="match status" value="1"/>
</dbReference>